<dbReference type="Proteomes" id="UP000325081">
    <property type="component" value="Unassembled WGS sequence"/>
</dbReference>
<reference evidence="5" key="1">
    <citation type="journal article" date="2019" name="Curr. Biol.">
        <title>Genome Sequence of Striga asiatica Provides Insight into the Evolution of Plant Parasitism.</title>
        <authorList>
            <person name="Yoshida S."/>
            <person name="Kim S."/>
            <person name="Wafula E.K."/>
            <person name="Tanskanen J."/>
            <person name="Kim Y.M."/>
            <person name="Honaas L."/>
            <person name="Yang Z."/>
            <person name="Spallek T."/>
            <person name="Conn C.E."/>
            <person name="Ichihashi Y."/>
            <person name="Cheong K."/>
            <person name="Cui S."/>
            <person name="Der J.P."/>
            <person name="Gundlach H."/>
            <person name="Jiao Y."/>
            <person name="Hori C."/>
            <person name="Ishida J.K."/>
            <person name="Kasahara H."/>
            <person name="Kiba T."/>
            <person name="Kim M.S."/>
            <person name="Koo N."/>
            <person name="Laohavisit A."/>
            <person name="Lee Y.H."/>
            <person name="Lumba S."/>
            <person name="McCourt P."/>
            <person name="Mortimer J.C."/>
            <person name="Mutuku J.M."/>
            <person name="Nomura T."/>
            <person name="Sasaki-Sekimoto Y."/>
            <person name="Seto Y."/>
            <person name="Wang Y."/>
            <person name="Wakatake T."/>
            <person name="Sakakibara H."/>
            <person name="Demura T."/>
            <person name="Yamaguchi S."/>
            <person name="Yoneyama K."/>
            <person name="Manabe R.I."/>
            <person name="Nelson D.C."/>
            <person name="Schulman A.H."/>
            <person name="Timko M.P."/>
            <person name="dePamphilis C.W."/>
            <person name="Choi D."/>
            <person name="Shirasu K."/>
        </authorList>
    </citation>
    <scope>NUCLEOTIDE SEQUENCE [LARGE SCALE GENOMIC DNA]</scope>
    <source>
        <strain evidence="5">cv. UVA1</strain>
    </source>
</reference>
<dbReference type="CDD" id="cd02859">
    <property type="entry name" value="E_set_AMPKbeta_like_N"/>
    <property type="match status" value="1"/>
</dbReference>
<organism evidence="4 5">
    <name type="scientific">Striga asiatica</name>
    <name type="common">Asiatic witchweed</name>
    <name type="synonym">Buchnera asiatica</name>
    <dbReference type="NCBI Taxonomy" id="4170"/>
    <lineage>
        <taxon>Eukaryota</taxon>
        <taxon>Viridiplantae</taxon>
        <taxon>Streptophyta</taxon>
        <taxon>Embryophyta</taxon>
        <taxon>Tracheophyta</taxon>
        <taxon>Spermatophyta</taxon>
        <taxon>Magnoliopsida</taxon>
        <taxon>eudicotyledons</taxon>
        <taxon>Gunneridae</taxon>
        <taxon>Pentapetalae</taxon>
        <taxon>asterids</taxon>
        <taxon>lamiids</taxon>
        <taxon>Lamiales</taxon>
        <taxon>Orobanchaceae</taxon>
        <taxon>Buchnereae</taxon>
        <taxon>Striga</taxon>
    </lineage>
</organism>
<dbReference type="EMBL" id="BKCP01004550">
    <property type="protein sequence ID" value="GER32137.1"/>
    <property type="molecule type" value="Genomic_DNA"/>
</dbReference>
<keyword evidence="1" id="KW-0175">Coiled coil</keyword>
<evidence type="ECO:0000313" key="4">
    <source>
        <dbReference type="EMBL" id="GER32137.1"/>
    </source>
</evidence>
<keyword evidence="4" id="KW-0418">Kinase</keyword>
<gene>
    <name evidence="4" type="ORF">STAS_08198</name>
</gene>
<feature type="domain" description="AMP-activated protein kinase glycogen-binding" evidence="3">
    <location>
        <begin position="446"/>
        <end position="523"/>
    </location>
</feature>
<evidence type="ECO:0000256" key="2">
    <source>
        <dbReference type="SAM" id="MobiDB-lite"/>
    </source>
</evidence>
<keyword evidence="5" id="KW-1185">Reference proteome</keyword>
<feature type="region of interest" description="Disordered" evidence="2">
    <location>
        <begin position="254"/>
        <end position="282"/>
    </location>
</feature>
<proteinExistence type="predicted"/>
<sequence length="524" mass="59483">MLSLIAANTCIPKSHHHSFSRLSGPLLVPSPIFVRNPWRKGKIYGKSVVFSYPSFRFTKSRKNRDSSWRCWCKRGGAEGGDVELEEEIMKFMAKSEKPTMFPTKKELIGGGRLDLVKAIEKRGGWYSLGWGGEDAKGHVEEPVDIDIAITEFQRRVGKFKESASWGEHSGNYFSGDDCELYSNSGDLDFLQLNASTSLEKSIEMDAEEDLGIEGILSRLERQRKNDLGFNLWKNGYDAHAGSKDGNTARIGLDGNGRLTSNENQNDISDTYGTNSTRNNEPETWRTWSNRRAGFQHTNFEAAEISLGKDSTEPDEESYHDGTFVKTEEYAEDGCSYKQLDHEQIRTHLQQLESELNTALYSLRSKRKENISEEVSGRPSDLQDLYDTWEFQENDVMSAKERLRSIRVKLAVLEGKMALAINDAQKAVEMKQKRIDGARKALRLLRNTCIVWHSSASEVFLAGSFDGWTSQRKLEKSRTGIFSICLMLYPGRHEIKFIVDGKWKVDPLRPIVKNNGYENNLLIVT</sequence>
<comment type="caution">
    <text evidence="4">The sequence shown here is derived from an EMBL/GenBank/DDBJ whole genome shotgun (WGS) entry which is preliminary data.</text>
</comment>
<dbReference type="PANTHER" id="PTHR47434">
    <property type="entry name" value="PROTEIN PTST HOMOLOG 3, CHLOROPLASTIC"/>
    <property type="match status" value="1"/>
</dbReference>
<evidence type="ECO:0000313" key="5">
    <source>
        <dbReference type="Proteomes" id="UP000325081"/>
    </source>
</evidence>
<evidence type="ECO:0000256" key="1">
    <source>
        <dbReference type="SAM" id="Coils"/>
    </source>
</evidence>
<name>A0A5A7PIJ5_STRAF</name>
<dbReference type="PANTHER" id="PTHR47434:SF1">
    <property type="entry name" value="PROTEIN PTST HOMOLOG 2, CHLOROPLASTIC"/>
    <property type="match status" value="1"/>
</dbReference>
<accession>A0A5A7PIJ5</accession>
<feature type="compositionally biased region" description="Polar residues" evidence="2">
    <location>
        <begin position="257"/>
        <end position="278"/>
    </location>
</feature>
<feature type="coiled-coil region" evidence="1">
    <location>
        <begin position="420"/>
        <end position="447"/>
    </location>
</feature>
<dbReference type="Gene3D" id="2.60.40.10">
    <property type="entry name" value="Immunoglobulins"/>
    <property type="match status" value="1"/>
</dbReference>
<protein>
    <submittedName>
        <fullName evidence="4">5'-AMP-activated protein kinase subunit beta-2</fullName>
    </submittedName>
</protein>
<dbReference type="AlphaFoldDB" id="A0A5A7PIJ5"/>
<dbReference type="OrthoDB" id="879056at2759"/>
<dbReference type="Pfam" id="PF16561">
    <property type="entry name" value="AMPK1_CBM"/>
    <property type="match status" value="1"/>
</dbReference>
<dbReference type="InterPro" id="IPR032640">
    <property type="entry name" value="AMPK1_CBM"/>
</dbReference>
<dbReference type="SUPFAM" id="SSF81296">
    <property type="entry name" value="E set domains"/>
    <property type="match status" value="1"/>
</dbReference>
<keyword evidence="4" id="KW-0808">Transferase</keyword>
<dbReference type="InterPro" id="IPR014756">
    <property type="entry name" value="Ig_E-set"/>
</dbReference>
<dbReference type="InterPro" id="IPR013783">
    <property type="entry name" value="Ig-like_fold"/>
</dbReference>
<dbReference type="GO" id="GO:0016301">
    <property type="term" value="F:kinase activity"/>
    <property type="evidence" value="ECO:0007669"/>
    <property type="project" value="UniProtKB-KW"/>
</dbReference>
<evidence type="ECO:0000259" key="3">
    <source>
        <dbReference type="Pfam" id="PF16561"/>
    </source>
</evidence>
<dbReference type="GO" id="GO:0009507">
    <property type="term" value="C:chloroplast"/>
    <property type="evidence" value="ECO:0007669"/>
    <property type="project" value="UniProtKB-ARBA"/>
</dbReference>